<comment type="caution">
    <text evidence="2">The sequence shown here is derived from an EMBL/GenBank/DDBJ whole genome shotgun (WGS) entry which is preliminary data.</text>
</comment>
<name>A0A2I0V0R4_9BACI</name>
<proteinExistence type="predicted"/>
<dbReference type="RefSeq" id="WP_058844138.1">
    <property type="nucleotide sequence ID" value="NZ_PDFK01000002.1"/>
</dbReference>
<feature type="region of interest" description="Disordered" evidence="1">
    <location>
        <begin position="238"/>
        <end position="257"/>
    </location>
</feature>
<keyword evidence="2" id="KW-0067">ATP-binding</keyword>
<keyword evidence="2" id="KW-0347">Helicase</keyword>
<protein>
    <submittedName>
        <fullName evidence="2">DNA and RNA helicase</fullName>
    </submittedName>
</protein>
<keyword evidence="2" id="KW-0378">Hydrolase</keyword>
<gene>
    <name evidence="2" type="ORF">CRI88_05925</name>
</gene>
<reference evidence="2 3" key="1">
    <citation type="submission" date="2017-10" db="EMBL/GenBank/DDBJ databases">
        <title>Draft genome of Lysinibacillus fusiformis strain Juneja, a laboratory-derived pathogen of Drosophila melanogaster.</title>
        <authorList>
            <person name="Smith B.R."/>
            <person name="Unckless R.L."/>
        </authorList>
    </citation>
    <scope>NUCLEOTIDE SEQUENCE [LARGE SCALE GENOMIC DNA]</scope>
    <source>
        <strain evidence="2 3">Juneja</strain>
    </source>
</reference>
<accession>A0A2I0V0R4</accession>
<sequence>MFTNQYPHFQKGRILKREMLENLRDYPREFLDLYFQDYSNGIIAGANITIADTIIHITKGIVKHNNRLYLLHNSYELPYEATGQETIIKIKFAEAVNKLDFTDFTATIFLDESLNLALNELEIARFKLKAGARLRSEPNNFLDFATEYNTVNYLHCQYAGIQESTYHPKVLQFYAKELLKNRPTNVYDITFAFECLNQERVQRDVIEMYICNRLELEFQAFSNSQIHKYLYRILSESKSGGRRGGHSPDRPKRMIVD</sequence>
<dbReference type="AlphaFoldDB" id="A0A2I0V0R4"/>
<evidence type="ECO:0000313" key="3">
    <source>
        <dbReference type="Proteomes" id="UP000234956"/>
    </source>
</evidence>
<dbReference type="Proteomes" id="UP000234956">
    <property type="component" value="Unassembled WGS sequence"/>
</dbReference>
<keyword evidence="2" id="KW-0547">Nucleotide-binding</keyword>
<feature type="compositionally biased region" description="Basic and acidic residues" evidence="1">
    <location>
        <begin position="246"/>
        <end position="257"/>
    </location>
</feature>
<evidence type="ECO:0000313" key="2">
    <source>
        <dbReference type="EMBL" id="PKU51908.1"/>
    </source>
</evidence>
<evidence type="ECO:0000256" key="1">
    <source>
        <dbReference type="SAM" id="MobiDB-lite"/>
    </source>
</evidence>
<dbReference type="GO" id="GO:0004386">
    <property type="term" value="F:helicase activity"/>
    <property type="evidence" value="ECO:0007669"/>
    <property type="project" value="UniProtKB-KW"/>
</dbReference>
<dbReference type="EMBL" id="PDFK01000002">
    <property type="protein sequence ID" value="PKU51908.1"/>
    <property type="molecule type" value="Genomic_DNA"/>
</dbReference>
<organism evidence="2 3">
    <name type="scientific">Lysinibacillus fusiformis</name>
    <dbReference type="NCBI Taxonomy" id="28031"/>
    <lineage>
        <taxon>Bacteria</taxon>
        <taxon>Bacillati</taxon>
        <taxon>Bacillota</taxon>
        <taxon>Bacilli</taxon>
        <taxon>Bacillales</taxon>
        <taxon>Bacillaceae</taxon>
        <taxon>Lysinibacillus</taxon>
    </lineage>
</organism>